<dbReference type="NCBIfam" id="NF009154">
    <property type="entry name" value="PRK12497.3-3"/>
    <property type="match status" value="1"/>
</dbReference>
<name>A0AA96FA09_9MICO</name>
<evidence type="ECO:0000256" key="2">
    <source>
        <dbReference type="HAMAP-Rule" id="MF_00048"/>
    </source>
</evidence>
<dbReference type="PANTHER" id="PTHR34039:SF1">
    <property type="entry name" value="UPF0102 PROTEIN YRAN"/>
    <property type="match status" value="1"/>
</dbReference>
<gene>
    <name evidence="3" type="ORF">RN607_08830</name>
</gene>
<dbReference type="GO" id="GO:0003676">
    <property type="term" value="F:nucleic acid binding"/>
    <property type="evidence" value="ECO:0007669"/>
    <property type="project" value="InterPro"/>
</dbReference>
<dbReference type="HAMAP" id="MF_00048">
    <property type="entry name" value="UPF0102"/>
    <property type="match status" value="1"/>
</dbReference>
<organism evidence="3">
    <name type="scientific">Demequina capsici</name>
    <dbReference type="NCBI Taxonomy" id="3075620"/>
    <lineage>
        <taxon>Bacteria</taxon>
        <taxon>Bacillati</taxon>
        <taxon>Actinomycetota</taxon>
        <taxon>Actinomycetes</taxon>
        <taxon>Micrococcales</taxon>
        <taxon>Demequinaceae</taxon>
        <taxon>Demequina</taxon>
    </lineage>
</organism>
<dbReference type="EMBL" id="CP134880">
    <property type="protein sequence ID" value="WNM26304.1"/>
    <property type="molecule type" value="Genomic_DNA"/>
</dbReference>
<dbReference type="Gene3D" id="3.40.1350.10">
    <property type="match status" value="1"/>
</dbReference>
<dbReference type="InterPro" id="IPR011856">
    <property type="entry name" value="tRNA_endonuc-like_dom_sf"/>
</dbReference>
<dbReference type="CDD" id="cd20736">
    <property type="entry name" value="PoNe_Nuclease"/>
    <property type="match status" value="1"/>
</dbReference>
<dbReference type="SUPFAM" id="SSF52980">
    <property type="entry name" value="Restriction endonuclease-like"/>
    <property type="match status" value="1"/>
</dbReference>
<dbReference type="Proteomes" id="UP001303408">
    <property type="component" value="Chromosome"/>
</dbReference>
<comment type="similarity">
    <text evidence="1 2">Belongs to the UPF0102 family.</text>
</comment>
<dbReference type="PANTHER" id="PTHR34039">
    <property type="entry name" value="UPF0102 PROTEIN YRAN"/>
    <property type="match status" value="1"/>
</dbReference>
<reference evidence="3" key="1">
    <citation type="submission" date="2023-09" db="EMBL/GenBank/DDBJ databases">
        <title>Demequina sp. a novel bacteria isolated from Capsicum annuum.</title>
        <authorList>
            <person name="Humaira Z."/>
            <person name="Lee J."/>
            <person name="Cho D."/>
        </authorList>
    </citation>
    <scope>NUCLEOTIDE SEQUENCE</scope>
    <source>
        <strain evidence="3">PMTSA13</strain>
    </source>
</reference>
<evidence type="ECO:0000313" key="3">
    <source>
        <dbReference type="EMBL" id="WNM26304.1"/>
    </source>
</evidence>
<dbReference type="InterPro" id="IPR003509">
    <property type="entry name" value="UPF0102_YraN-like"/>
</dbReference>
<dbReference type="InterPro" id="IPR011335">
    <property type="entry name" value="Restrct_endonuc-II-like"/>
</dbReference>
<dbReference type="AlphaFoldDB" id="A0AA96FA09"/>
<evidence type="ECO:0000256" key="1">
    <source>
        <dbReference type="ARBA" id="ARBA00006738"/>
    </source>
</evidence>
<sequence>MAAKDAVGRYGEDVAARRLEELGWRMLDRNWRCARGELDIVAVDGASLVVVEVKTRRGSAMGSPLEAVTPRKLVKLRTLTAAWLAAHEGRWSEVRIDVIAVTLPRAGGPTLEHLKAVG</sequence>
<proteinExistence type="inferred from homology"/>
<dbReference type="KEGG" id="dcp:RN607_08830"/>
<dbReference type="NCBIfam" id="TIGR00252">
    <property type="entry name" value="YraN family protein"/>
    <property type="match status" value="1"/>
</dbReference>
<dbReference type="RefSeq" id="WP_313541956.1">
    <property type="nucleotide sequence ID" value="NZ_CP134880.1"/>
</dbReference>
<accession>A0AA96FA09</accession>
<dbReference type="Pfam" id="PF02021">
    <property type="entry name" value="UPF0102"/>
    <property type="match status" value="1"/>
</dbReference>
<protein>
    <recommendedName>
        <fullName evidence="2">UPF0102 protein RN607_08830</fullName>
    </recommendedName>
</protein>